<keyword evidence="12" id="KW-0206">Cytoskeleton</keyword>
<dbReference type="GO" id="GO:0060170">
    <property type="term" value="C:ciliary membrane"/>
    <property type="evidence" value="ECO:0007669"/>
    <property type="project" value="UniProtKB-SubCell"/>
</dbReference>
<keyword evidence="6" id="KW-0963">Cytoplasm</keyword>
<dbReference type="PROSITE" id="PS51419">
    <property type="entry name" value="RAB"/>
    <property type="match status" value="1"/>
</dbReference>
<evidence type="ECO:0000256" key="5">
    <source>
        <dbReference type="ARBA" id="ARBA00022475"/>
    </source>
</evidence>
<evidence type="ECO:0000256" key="17">
    <source>
        <dbReference type="RuleBase" id="RU003925"/>
    </source>
</evidence>
<evidence type="ECO:0000256" key="13">
    <source>
        <dbReference type="ARBA" id="ARBA00023273"/>
    </source>
</evidence>
<keyword evidence="11" id="KW-0472">Membrane</keyword>
<evidence type="ECO:0000256" key="15">
    <source>
        <dbReference type="PIRSR" id="PIRSR606689-1"/>
    </source>
</evidence>
<evidence type="ECO:0000256" key="6">
    <source>
        <dbReference type="ARBA" id="ARBA00022490"/>
    </source>
</evidence>
<feature type="binding site" evidence="15">
    <location>
        <begin position="130"/>
        <end position="133"/>
    </location>
    <ligand>
        <name>GTP</name>
        <dbReference type="ChEBI" id="CHEBI:37565"/>
    </ligand>
</feature>
<evidence type="ECO:0000313" key="18">
    <source>
        <dbReference type="Ensembl" id="ENSCINP00000009643.3"/>
    </source>
</evidence>
<dbReference type="AlphaFoldDB" id="F6RLS6"/>
<dbReference type="InterPro" id="IPR005225">
    <property type="entry name" value="Small_GTP-bd"/>
</dbReference>
<dbReference type="PRINTS" id="PR00328">
    <property type="entry name" value="SAR1GTPBP"/>
</dbReference>
<evidence type="ECO:0000256" key="8">
    <source>
        <dbReference type="ARBA" id="ARBA00022741"/>
    </source>
</evidence>
<feature type="binding site" evidence="15">
    <location>
        <position position="71"/>
    </location>
    <ligand>
        <name>GTP</name>
        <dbReference type="ChEBI" id="CHEBI:37565"/>
    </ligand>
</feature>
<evidence type="ECO:0000256" key="12">
    <source>
        <dbReference type="ARBA" id="ARBA00023212"/>
    </source>
</evidence>
<evidence type="ECO:0000256" key="14">
    <source>
        <dbReference type="ARBA" id="ARBA00023288"/>
    </source>
</evidence>
<dbReference type="PROSITE" id="PS51417">
    <property type="entry name" value="ARF"/>
    <property type="match status" value="1"/>
</dbReference>
<dbReference type="STRING" id="7719.ENSCINP00000009643"/>
<dbReference type="GO" id="GO:0003924">
    <property type="term" value="F:GTPase activity"/>
    <property type="evidence" value="ECO:0007669"/>
    <property type="project" value="InterPro"/>
</dbReference>
<dbReference type="GeneTree" id="ENSGT00940000156459"/>
<dbReference type="HOGENOM" id="CLU_040729_9_1_1"/>
<reference evidence="18" key="4">
    <citation type="submission" date="2025-09" db="UniProtKB">
        <authorList>
            <consortium name="Ensembl"/>
        </authorList>
    </citation>
    <scope>IDENTIFICATION</scope>
</reference>
<feature type="binding site" evidence="16">
    <location>
        <position position="49"/>
    </location>
    <ligand>
        <name>Mg(2+)</name>
        <dbReference type="ChEBI" id="CHEBI:18420"/>
    </ligand>
</feature>
<keyword evidence="16" id="KW-0479">Metal-binding</keyword>
<dbReference type="SUPFAM" id="SSF52540">
    <property type="entry name" value="P-loop containing nucleoside triphosphate hydrolases"/>
    <property type="match status" value="1"/>
</dbReference>
<evidence type="ECO:0000256" key="2">
    <source>
        <dbReference type="ARBA" id="ARBA00004430"/>
    </source>
</evidence>
<keyword evidence="19" id="KW-1185">Reference proteome</keyword>
<proteinExistence type="inferred from homology"/>
<sequence length="185" mass="20939">FCIKFKCAYRQLKKKEARILCVGLDNSGKSTIINQLKPVRSRNVEVVPTVGFCVEQFNAGALSFTVFDMSGQGRYRSLWEHYYNSCDAIIFVVDSTDRIRMTVAKEELNQLLRHKQIVQKRSLPFLFFSNKSDLRQSVSAVKCAQLMGLDAGRPWHICPCNALTGEGLNEGLGWLSDQIITLKSK</sequence>
<keyword evidence="9" id="KW-0970">Cilium biogenesis/degradation</keyword>
<evidence type="ECO:0000256" key="9">
    <source>
        <dbReference type="ARBA" id="ARBA00022794"/>
    </source>
</evidence>
<keyword evidence="5" id="KW-1003">Cell membrane</keyword>
<dbReference type="GO" id="GO:0046872">
    <property type="term" value="F:metal ion binding"/>
    <property type="evidence" value="ECO:0007669"/>
    <property type="project" value="UniProtKB-KW"/>
</dbReference>
<dbReference type="GO" id="GO:0060271">
    <property type="term" value="P:cilium assembly"/>
    <property type="evidence" value="ECO:0000318"/>
    <property type="project" value="GO_Central"/>
</dbReference>
<evidence type="ECO:0000256" key="16">
    <source>
        <dbReference type="PIRSR" id="PIRSR606689-2"/>
    </source>
</evidence>
<comment type="similarity">
    <text evidence="17">Belongs to the small GTPase superfamily. Arf family.</text>
</comment>
<evidence type="ECO:0000256" key="11">
    <source>
        <dbReference type="ARBA" id="ARBA00023136"/>
    </source>
</evidence>
<keyword evidence="8 15" id="KW-0547">Nucleotide-binding</keyword>
<dbReference type="GO" id="GO:0016192">
    <property type="term" value="P:vesicle-mediated transport"/>
    <property type="evidence" value="ECO:0000318"/>
    <property type="project" value="GO_Central"/>
</dbReference>
<name>F6RLS6_CIOIN</name>
<keyword evidence="14" id="KW-0449">Lipoprotein</keyword>
<protein>
    <recommendedName>
        <fullName evidence="4">ADP-ribosylation factor-like protein 6</fullName>
    </recommendedName>
</protein>
<reference evidence="18" key="2">
    <citation type="journal article" date="2008" name="Genome Biol.">
        <title>Improved genome assembly and evidence-based global gene model set for the chordate Ciona intestinalis: new insight into intron and operon populations.</title>
        <authorList>
            <person name="Satou Y."/>
            <person name="Mineta K."/>
            <person name="Ogasawara M."/>
            <person name="Sasakura Y."/>
            <person name="Shoguchi E."/>
            <person name="Ueno K."/>
            <person name="Yamada L."/>
            <person name="Matsumoto J."/>
            <person name="Wasserscheid J."/>
            <person name="Dewar K."/>
            <person name="Wiley G.B."/>
            <person name="Macmil S.L."/>
            <person name="Roe B.A."/>
            <person name="Zeller R.W."/>
            <person name="Hastings K.E."/>
            <person name="Lemaire P."/>
            <person name="Lindquist E."/>
            <person name="Endo T."/>
            <person name="Hotta K."/>
            <person name="Inaba K."/>
        </authorList>
    </citation>
    <scope>NUCLEOTIDE SEQUENCE [LARGE SCALE GENOMIC DNA]</scope>
    <source>
        <strain evidence="18">wild type</strain>
    </source>
</reference>
<dbReference type="Pfam" id="PF00025">
    <property type="entry name" value="Arf"/>
    <property type="match status" value="1"/>
</dbReference>
<dbReference type="InterPro" id="IPR006689">
    <property type="entry name" value="Small_GTPase_ARF/SAR"/>
</dbReference>
<keyword evidence="16" id="KW-0460">Magnesium</keyword>
<evidence type="ECO:0000313" key="19">
    <source>
        <dbReference type="Proteomes" id="UP000008144"/>
    </source>
</evidence>
<keyword evidence="10 15" id="KW-0342">GTP-binding</keyword>
<dbReference type="Gene3D" id="3.40.50.300">
    <property type="entry name" value="P-loop containing nucleotide triphosphate hydrolases"/>
    <property type="match status" value="1"/>
</dbReference>
<dbReference type="GO" id="GO:0005737">
    <property type="term" value="C:cytoplasm"/>
    <property type="evidence" value="ECO:0000318"/>
    <property type="project" value="GO_Central"/>
</dbReference>
<feature type="binding site" evidence="15">
    <location>
        <begin position="23"/>
        <end position="30"/>
    </location>
    <ligand>
        <name>GTP</name>
        <dbReference type="ChEBI" id="CHEBI:37565"/>
    </ligand>
</feature>
<dbReference type="OMA" id="IHSTCAL"/>
<dbReference type="GO" id="GO:0005525">
    <property type="term" value="F:GTP binding"/>
    <property type="evidence" value="ECO:0000318"/>
    <property type="project" value="GO_Central"/>
</dbReference>
<accession>F6RLS6</accession>
<dbReference type="GO" id="GO:0006886">
    <property type="term" value="P:intracellular protein transport"/>
    <property type="evidence" value="ECO:0000318"/>
    <property type="project" value="GO_Central"/>
</dbReference>
<dbReference type="Proteomes" id="UP000008144">
    <property type="component" value="Chromosome 12"/>
</dbReference>
<dbReference type="InParanoid" id="F6RLS6"/>
<dbReference type="GO" id="GO:0061512">
    <property type="term" value="P:protein localization to cilium"/>
    <property type="evidence" value="ECO:0000318"/>
    <property type="project" value="GO_Central"/>
</dbReference>
<evidence type="ECO:0000256" key="7">
    <source>
        <dbReference type="ARBA" id="ARBA00022707"/>
    </source>
</evidence>
<reference evidence="19" key="1">
    <citation type="journal article" date="2002" name="Science">
        <title>The draft genome of Ciona intestinalis: insights into chordate and vertebrate origins.</title>
        <authorList>
            <person name="Dehal P."/>
            <person name="Satou Y."/>
            <person name="Campbell R.K."/>
            <person name="Chapman J."/>
            <person name="Degnan B."/>
            <person name="De Tomaso A."/>
            <person name="Davidson B."/>
            <person name="Di Gregorio A."/>
            <person name="Gelpke M."/>
            <person name="Goodstein D.M."/>
            <person name="Harafuji N."/>
            <person name="Hastings K.E."/>
            <person name="Ho I."/>
            <person name="Hotta K."/>
            <person name="Huang W."/>
            <person name="Kawashima T."/>
            <person name="Lemaire P."/>
            <person name="Martinez D."/>
            <person name="Meinertzhagen I.A."/>
            <person name="Necula S."/>
            <person name="Nonaka M."/>
            <person name="Putnam N."/>
            <person name="Rash S."/>
            <person name="Saiga H."/>
            <person name="Satake M."/>
            <person name="Terry A."/>
            <person name="Yamada L."/>
            <person name="Wang H.G."/>
            <person name="Awazu S."/>
            <person name="Azumi K."/>
            <person name="Boore J."/>
            <person name="Branno M."/>
            <person name="Chin-Bow S."/>
            <person name="DeSantis R."/>
            <person name="Doyle S."/>
            <person name="Francino P."/>
            <person name="Keys D.N."/>
            <person name="Haga S."/>
            <person name="Hayashi H."/>
            <person name="Hino K."/>
            <person name="Imai K.S."/>
            <person name="Inaba K."/>
            <person name="Kano S."/>
            <person name="Kobayashi K."/>
            <person name="Kobayashi M."/>
            <person name="Lee B.I."/>
            <person name="Makabe K.W."/>
            <person name="Manohar C."/>
            <person name="Matassi G."/>
            <person name="Medina M."/>
            <person name="Mochizuki Y."/>
            <person name="Mount S."/>
            <person name="Morishita T."/>
            <person name="Miura S."/>
            <person name="Nakayama A."/>
            <person name="Nishizaka S."/>
            <person name="Nomoto H."/>
            <person name="Ohta F."/>
            <person name="Oishi K."/>
            <person name="Rigoutsos I."/>
            <person name="Sano M."/>
            <person name="Sasaki A."/>
            <person name="Sasakura Y."/>
            <person name="Shoguchi E."/>
            <person name="Shin-i T."/>
            <person name="Spagnuolo A."/>
            <person name="Stainier D."/>
            <person name="Suzuki M.M."/>
            <person name="Tassy O."/>
            <person name="Takatori N."/>
            <person name="Tokuoka M."/>
            <person name="Yagi K."/>
            <person name="Yoshizaki F."/>
            <person name="Wada S."/>
            <person name="Zhang C."/>
            <person name="Hyatt P.D."/>
            <person name="Larimer F."/>
            <person name="Detter C."/>
            <person name="Doggett N."/>
            <person name="Glavina T."/>
            <person name="Hawkins T."/>
            <person name="Richardson P."/>
            <person name="Lucas S."/>
            <person name="Kohara Y."/>
            <person name="Levine M."/>
            <person name="Satoh N."/>
            <person name="Rokhsar D.S."/>
        </authorList>
    </citation>
    <scope>NUCLEOTIDE SEQUENCE [LARGE SCALE GENOMIC DNA]</scope>
</reference>
<evidence type="ECO:0000256" key="10">
    <source>
        <dbReference type="ARBA" id="ARBA00023134"/>
    </source>
</evidence>
<dbReference type="InterPro" id="IPR027417">
    <property type="entry name" value="P-loop_NTPase"/>
</dbReference>
<dbReference type="Ensembl" id="ENSCINT00000009643.3">
    <property type="protein sequence ID" value="ENSCINP00000009643.3"/>
    <property type="gene ID" value="ENSCING00000004657.3"/>
</dbReference>
<comment type="subcellular location">
    <subcellularLocation>
        <location evidence="3">Cell projection</location>
        <location evidence="3">Cilium membrane</location>
        <topology evidence="3">Peripheral membrane protein</topology>
        <orientation evidence="3">Cytoplasmic side</orientation>
    </subcellularLocation>
    <subcellularLocation>
        <location evidence="2">Cytoplasm</location>
        <location evidence="2">Cytoskeleton</location>
        <location evidence="2">Cilium axoneme</location>
    </subcellularLocation>
    <subcellularLocation>
        <location evidence="1">Cytoplasm</location>
        <location evidence="1">Cytoskeleton</location>
        <location evidence="1">Cilium basal body</location>
    </subcellularLocation>
</comment>
<reference evidence="18" key="3">
    <citation type="submission" date="2025-08" db="UniProtKB">
        <authorList>
            <consortium name="Ensembl"/>
        </authorList>
    </citation>
    <scope>IDENTIFICATION</scope>
</reference>
<dbReference type="SMART" id="SM00177">
    <property type="entry name" value="ARF"/>
    <property type="match status" value="1"/>
</dbReference>
<dbReference type="SMART" id="SM00178">
    <property type="entry name" value="SAR"/>
    <property type="match status" value="1"/>
</dbReference>
<keyword evidence="13" id="KW-0966">Cell projection</keyword>
<dbReference type="InterPro" id="IPR024156">
    <property type="entry name" value="Small_GTPase_ARF"/>
</dbReference>
<dbReference type="GO" id="GO:0005930">
    <property type="term" value="C:axoneme"/>
    <property type="evidence" value="ECO:0000318"/>
    <property type="project" value="GO_Central"/>
</dbReference>
<evidence type="ECO:0000256" key="3">
    <source>
        <dbReference type="ARBA" id="ARBA00004522"/>
    </source>
</evidence>
<evidence type="ECO:0000256" key="4">
    <source>
        <dbReference type="ARBA" id="ARBA00019766"/>
    </source>
</evidence>
<evidence type="ECO:0000256" key="1">
    <source>
        <dbReference type="ARBA" id="ARBA00004120"/>
    </source>
</evidence>
<dbReference type="EMBL" id="EAAA01001054">
    <property type="status" value="NOT_ANNOTATED_CDS"/>
    <property type="molecule type" value="Genomic_DNA"/>
</dbReference>
<organism evidence="18 19">
    <name type="scientific">Ciona intestinalis</name>
    <name type="common">Transparent sea squirt</name>
    <name type="synonym">Ascidia intestinalis</name>
    <dbReference type="NCBI Taxonomy" id="7719"/>
    <lineage>
        <taxon>Eukaryota</taxon>
        <taxon>Metazoa</taxon>
        <taxon>Chordata</taxon>
        <taxon>Tunicata</taxon>
        <taxon>Ascidiacea</taxon>
        <taxon>Phlebobranchia</taxon>
        <taxon>Cionidae</taxon>
        <taxon>Ciona</taxon>
    </lineage>
</organism>
<dbReference type="FunFam" id="3.40.50.300:FF:000457">
    <property type="entry name" value="ADP-ribosylation factor-like protein 6"/>
    <property type="match status" value="1"/>
</dbReference>
<keyword evidence="7" id="KW-0519">Myristate</keyword>
<feature type="binding site" evidence="16">
    <location>
        <position position="30"/>
    </location>
    <ligand>
        <name>Mg(2+)</name>
        <dbReference type="ChEBI" id="CHEBI:18420"/>
    </ligand>
</feature>
<dbReference type="PANTHER" id="PTHR11711">
    <property type="entry name" value="ADP RIBOSYLATION FACTOR-RELATED"/>
    <property type="match status" value="1"/>
</dbReference>
<dbReference type="NCBIfam" id="TIGR00231">
    <property type="entry name" value="small_GTP"/>
    <property type="match status" value="1"/>
</dbReference>